<dbReference type="InterPro" id="IPR011127">
    <property type="entry name" value="Dala_Dala_lig_N"/>
</dbReference>
<dbReference type="GO" id="GO:0009252">
    <property type="term" value="P:peptidoglycan biosynthetic process"/>
    <property type="evidence" value="ECO:0007669"/>
    <property type="project" value="UniProtKB-UniRule"/>
</dbReference>
<dbReference type="NCBIfam" id="NF002378">
    <property type="entry name" value="PRK01372.1"/>
    <property type="match status" value="1"/>
</dbReference>
<feature type="active site" evidence="14">
    <location>
        <position position="25"/>
    </location>
</feature>
<evidence type="ECO:0000256" key="6">
    <source>
        <dbReference type="ARBA" id="ARBA00022598"/>
    </source>
</evidence>
<comment type="function">
    <text evidence="13">Cell wall formation.</text>
</comment>
<evidence type="ECO:0000313" key="18">
    <source>
        <dbReference type="EMBL" id="QDU84997.1"/>
    </source>
</evidence>
<dbReference type="GO" id="GO:0005524">
    <property type="term" value="F:ATP binding"/>
    <property type="evidence" value="ECO:0007669"/>
    <property type="project" value="UniProtKB-UniRule"/>
</dbReference>
<evidence type="ECO:0000256" key="16">
    <source>
        <dbReference type="PROSITE-ProRule" id="PRU00409"/>
    </source>
</evidence>
<evidence type="ECO:0000259" key="17">
    <source>
        <dbReference type="PROSITE" id="PS50975"/>
    </source>
</evidence>
<reference evidence="18 19" key="1">
    <citation type="submission" date="2019-02" db="EMBL/GenBank/DDBJ databases">
        <title>Deep-cultivation of Planctomycetes and their phenomic and genomic characterization uncovers novel biology.</title>
        <authorList>
            <person name="Wiegand S."/>
            <person name="Jogler M."/>
            <person name="Boedeker C."/>
            <person name="Pinto D."/>
            <person name="Vollmers J."/>
            <person name="Rivas-Marin E."/>
            <person name="Kohn T."/>
            <person name="Peeters S.H."/>
            <person name="Heuer A."/>
            <person name="Rast P."/>
            <person name="Oberbeckmann S."/>
            <person name="Bunk B."/>
            <person name="Jeske O."/>
            <person name="Meyerdierks A."/>
            <person name="Storesund J.E."/>
            <person name="Kallscheuer N."/>
            <person name="Luecker S."/>
            <person name="Lage O.M."/>
            <person name="Pohl T."/>
            <person name="Merkel B.J."/>
            <person name="Hornburger P."/>
            <person name="Mueller R.-W."/>
            <person name="Bruemmer F."/>
            <person name="Labrenz M."/>
            <person name="Spormann A.M."/>
            <person name="Op den Camp H."/>
            <person name="Overmann J."/>
            <person name="Amann R."/>
            <person name="Jetten M.S.M."/>
            <person name="Mascher T."/>
            <person name="Medema M.H."/>
            <person name="Devos D.P."/>
            <person name="Kaster A.-K."/>
            <person name="Ovreas L."/>
            <person name="Rohde M."/>
            <person name="Galperin M.Y."/>
            <person name="Jogler C."/>
        </authorList>
    </citation>
    <scope>NUCLEOTIDE SEQUENCE [LARGE SCALE GENOMIC DNA]</scope>
    <source>
        <strain evidence="18 19">Pla163</strain>
    </source>
</reference>
<keyword evidence="10 13" id="KW-0573">Peptidoglycan synthesis</keyword>
<keyword evidence="5 13" id="KW-0963">Cytoplasm</keyword>
<dbReference type="InterPro" id="IPR011095">
    <property type="entry name" value="Dala_Dala_lig_C"/>
</dbReference>
<dbReference type="SUPFAM" id="SSF56059">
    <property type="entry name" value="Glutathione synthetase ATP-binding domain-like"/>
    <property type="match status" value="1"/>
</dbReference>
<dbReference type="Pfam" id="PF01820">
    <property type="entry name" value="Dala_Dala_lig_N"/>
    <property type="match status" value="1"/>
</dbReference>
<sequence>MTDSDPIDSSRPLTVAVLCGGRSTERDVSLDSGRCIANGLEQCAPGRVARVALVEWRADGEFELDGERLDAGAALARLATFDACVLALHGGAGEDGTIQGWFELGGVSYTGSGVAASAFAMDKHVTRLVGRSLGLAVAPGVACGRGDDLDEALEPLRQLRAAAYFVKDRRGGSSIGTTRVESAGALVAAARAALETVEQLVVEVGVVGTEVSCAVFDGTGRAEAWPVIEVVPTGGLFFDFQQKYDAQGASEFCPPRTVGEGAQRIVQDQAVRLFRALGCRGVARVDFVLPASDENAPVLLELNTLPGMTPRSLVPLAAAQVGLDYPALCLALARAAAHRPS</sequence>
<dbReference type="InterPro" id="IPR013815">
    <property type="entry name" value="ATP_grasp_subdomain_1"/>
</dbReference>
<dbReference type="InterPro" id="IPR005905">
    <property type="entry name" value="D_ala_D_ala"/>
</dbReference>
<dbReference type="AlphaFoldDB" id="A0A518D0K6"/>
<evidence type="ECO:0000256" key="4">
    <source>
        <dbReference type="ARBA" id="ARBA00012216"/>
    </source>
</evidence>
<keyword evidence="15" id="KW-0479">Metal-binding</keyword>
<dbReference type="RefSeq" id="WP_145187533.1">
    <property type="nucleotide sequence ID" value="NZ_CP036290.1"/>
</dbReference>
<dbReference type="PANTHER" id="PTHR23132">
    <property type="entry name" value="D-ALANINE--D-ALANINE LIGASE"/>
    <property type="match status" value="1"/>
</dbReference>
<dbReference type="PROSITE" id="PS50975">
    <property type="entry name" value="ATP_GRASP"/>
    <property type="match status" value="1"/>
</dbReference>
<feature type="active site" evidence="14">
    <location>
        <position position="312"/>
    </location>
</feature>
<dbReference type="GO" id="GO:0046872">
    <property type="term" value="F:metal ion binding"/>
    <property type="evidence" value="ECO:0007669"/>
    <property type="project" value="UniProtKB-KW"/>
</dbReference>
<evidence type="ECO:0000256" key="1">
    <source>
        <dbReference type="ARBA" id="ARBA00001936"/>
    </source>
</evidence>
<feature type="domain" description="ATP-grasp" evidence="17">
    <location>
        <begin position="127"/>
        <end position="334"/>
    </location>
</feature>
<dbReference type="Proteomes" id="UP000319342">
    <property type="component" value="Chromosome"/>
</dbReference>
<evidence type="ECO:0000256" key="5">
    <source>
        <dbReference type="ARBA" id="ARBA00022490"/>
    </source>
</evidence>
<feature type="binding site" evidence="15">
    <location>
        <position position="286"/>
    </location>
    <ligand>
        <name>Mg(2+)</name>
        <dbReference type="ChEBI" id="CHEBI:18420"/>
        <label>1</label>
    </ligand>
</feature>
<dbReference type="Gene3D" id="3.30.470.20">
    <property type="entry name" value="ATP-grasp fold, B domain"/>
    <property type="match status" value="1"/>
</dbReference>
<evidence type="ECO:0000256" key="14">
    <source>
        <dbReference type="PIRSR" id="PIRSR039102-1"/>
    </source>
</evidence>
<keyword evidence="11 13" id="KW-0961">Cell wall biogenesis/degradation</keyword>
<evidence type="ECO:0000256" key="12">
    <source>
        <dbReference type="ARBA" id="ARBA00047614"/>
    </source>
</evidence>
<comment type="cofactor">
    <cofactor evidence="1">
        <name>Mn(2+)</name>
        <dbReference type="ChEBI" id="CHEBI:29035"/>
    </cofactor>
</comment>
<keyword evidence="8 16" id="KW-0067">ATP-binding</keyword>
<dbReference type="OrthoDB" id="9813261at2"/>
<evidence type="ECO:0000256" key="7">
    <source>
        <dbReference type="ARBA" id="ARBA00022741"/>
    </source>
</evidence>
<feature type="binding site" evidence="15">
    <location>
        <position position="303"/>
    </location>
    <ligand>
        <name>Mg(2+)</name>
        <dbReference type="ChEBI" id="CHEBI:18420"/>
        <label>2</label>
    </ligand>
</feature>
<comment type="pathway">
    <text evidence="13">Cell wall biogenesis; peptidoglycan biosynthesis.</text>
</comment>
<dbReference type="InterPro" id="IPR011761">
    <property type="entry name" value="ATP-grasp"/>
</dbReference>
<comment type="cofactor">
    <cofactor evidence="15">
        <name>Mg(2+)</name>
        <dbReference type="ChEBI" id="CHEBI:18420"/>
    </cofactor>
    <cofactor evidence="15">
        <name>Mn(2+)</name>
        <dbReference type="ChEBI" id="CHEBI:29035"/>
    </cofactor>
    <text evidence="15">Binds 2 magnesium or manganese ions per subunit.</text>
</comment>
<keyword evidence="19" id="KW-1185">Reference proteome</keyword>
<accession>A0A518D0K6</accession>
<dbReference type="GO" id="GO:0008716">
    <property type="term" value="F:D-alanine-D-alanine ligase activity"/>
    <property type="evidence" value="ECO:0007669"/>
    <property type="project" value="UniProtKB-UniRule"/>
</dbReference>
<evidence type="ECO:0000313" key="19">
    <source>
        <dbReference type="Proteomes" id="UP000319342"/>
    </source>
</evidence>
<dbReference type="PIRSF" id="PIRSF039102">
    <property type="entry name" value="Ddl/VanB"/>
    <property type="match status" value="1"/>
</dbReference>
<evidence type="ECO:0000256" key="2">
    <source>
        <dbReference type="ARBA" id="ARBA00004496"/>
    </source>
</evidence>
<dbReference type="HAMAP" id="MF_00047">
    <property type="entry name" value="Dala_Dala_lig"/>
    <property type="match status" value="1"/>
</dbReference>
<dbReference type="PROSITE" id="PS00843">
    <property type="entry name" value="DALA_DALA_LIGASE_1"/>
    <property type="match status" value="1"/>
</dbReference>
<gene>
    <name evidence="13 18" type="primary">ddl</name>
    <name evidence="18" type="ORF">Pla163_21180</name>
</gene>
<dbReference type="GO" id="GO:0005737">
    <property type="term" value="C:cytoplasm"/>
    <property type="evidence" value="ECO:0007669"/>
    <property type="project" value="UniProtKB-SubCell"/>
</dbReference>
<keyword evidence="6 13" id="KW-0436">Ligase</keyword>
<name>A0A518D0K6_9BACT</name>
<dbReference type="Gene3D" id="3.30.1490.20">
    <property type="entry name" value="ATP-grasp fold, A domain"/>
    <property type="match status" value="1"/>
</dbReference>
<dbReference type="PROSITE" id="PS00844">
    <property type="entry name" value="DALA_DALA_LIGASE_2"/>
    <property type="match status" value="1"/>
</dbReference>
<dbReference type="Pfam" id="PF07478">
    <property type="entry name" value="Dala_Dala_lig_C"/>
    <property type="match status" value="1"/>
</dbReference>
<dbReference type="EMBL" id="CP036290">
    <property type="protein sequence ID" value="QDU84997.1"/>
    <property type="molecule type" value="Genomic_DNA"/>
</dbReference>
<protein>
    <recommendedName>
        <fullName evidence="4 13">D-alanine--D-alanine ligase</fullName>
        <ecNumber evidence="4 13">6.3.2.4</ecNumber>
    </recommendedName>
    <alternativeName>
        <fullName evidence="13">D-Ala-D-Ala ligase</fullName>
    </alternativeName>
    <alternativeName>
        <fullName evidence="13">D-alanylalanine synthetase</fullName>
    </alternativeName>
</protein>
<dbReference type="InterPro" id="IPR016185">
    <property type="entry name" value="PreATP-grasp_dom_sf"/>
</dbReference>
<dbReference type="GO" id="GO:0071555">
    <property type="term" value="P:cell wall organization"/>
    <property type="evidence" value="ECO:0007669"/>
    <property type="project" value="UniProtKB-KW"/>
</dbReference>
<dbReference type="Gene3D" id="3.40.50.20">
    <property type="match status" value="1"/>
</dbReference>
<comment type="similarity">
    <text evidence="3 13">Belongs to the D-alanine--D-alanine ligase family.</text>
</comment>
<evidence type="ECO:0000256" key="10">
    <source>
        <dbReference type="ARBA" id="ARBA00022984"/>
    </source>
</evidence>
<comment type="catalytic activity">
    <reaction evidence="12 13">
        <text>2 D-alanine + ATP = D-alanyl-D-alanine + ADP + phosphate + H(+)</text>
        <dbReference type="Rhea" id="RHEA:11224"/>
        <dbReference type="ChEBI" id="CHEBI:15378"/>
        <dbReference type="ChEBI" id="CHEBI:30616"/>
        <dbReference type="ChEBI" id="CHEBI:43474"/>
        <dbReference type="ChEBI" id="CHEBI:57416"/>
        <dbReference type="ChEBI" id="CHEBI:57822"/>
        <dbReference type="ChEBI" id="CHEBI:456216"/>
        <dbReference type="EC" id="6.3.2.4"/>
    </reaction>
</comment>
<organism evidence="18 19">
    <name type="scientific">Rohdeia mirabilis</name>
    <dbReference type="NCBI Taxonomy" id="2528008"/>
    <lineage>
        <taxon>Bacteria</taxon>
        <taxon>Pseudomonadati</taxon>
        <taxon>Planctomycetota</taxon>
        <taxon>Planctomycetia</taxon>
        <taxon>Planctomycetia incertae sedis</taxon>
        <taxon>Rohdeia</taxon>
    </lineage>
</organism>
<feature type="binding site" evidence="15">
    <location>
        <position position="301"/>
    </location>
    <ligand>
        <name>Mg(2+)</name>
        <dbReference type="ChEBI" id="CHEBI:18420"/>
        <label>1</label>
    </ligand>
</feature>
<evidence type="ECO:0000256" key="13">
    <source>
        <dbReference type="HAMAP-Rule" id="MF_00047"/>
    </source>
</evidence>
<keyword evidence="15" id="KW-0464">Manganese</keyword>
<evidence type="ECO:0000256" key="8">
    <source>
        <dbReference type="ARBA" id="ARBA00022840"/>
    </source>
</evidence>
<feature type="binding site" evidence="15">
    <location>
        <position position="301"/>
    </location>
    <ligand>
        <name>Mg(2+)</name>
        <dbReference type="ChEBI" id="CHEBI:18420"/>
        <label>2</label>
    </ligand>
</feature>
<dbReference type="PANTHER" id="PTHR23132:SF23">
    <property type="entry name" value="D-ALANINE--D-ALANINE LIGASE B"/>
    <property type="match status" value="1"/>
</dbReference>
<dbReference type="InterPro" id="IPR000291">
    <property type="entry name" value="D-Ala_lig_Van_CS"/>
</dbReference>
<dbReference type="EC" id="6.3.2.4" evidence="4 13"/>
<evidence type="ECO:0000256" key="11">
    <source>
        <dbReference type="ARBA" id="ARBA00023316"/>
    </source>
</evidence>
<dbReference type="UniPathway" id="UPA00219"/>
<keyword evidence="15" id="KW-0460">Magnesium</keyword>
<keyword evidence="9 13" id="KW-0133">Cell shape</keyword>
<dbReference type="SUPFAM" id="SSF52440">
    <property type="entry name" value="PreATP-grasp domain"/>
    <property type="match status" value="1"/>
</dbReference>
<dbReference type="GO" id="GO:0008360">
    <property type="term" value="P:regulation of cell shape"/>
    <property type="evidence" value="ECO:0007669"/>
    <property type="project" value="UniProtKB-KW"/>
</dbReference>
<evidence type="ECO:0000256" key="9">
    <source>
        <dbReference type="ARBA" id="ARBA00022960"/>
    </source>
</evidence>
<comment type="subcellular location">
    <subcellularLocation>
        <location evidence="2 13">Cytoplasm</location>
    </subcellularLocation>
</comment>
<feature type="active site" evidence="14">
    <location>
        <position position="173"/>
    </location>
</feature>
<evidence type="ECO:0000256" key="15">
    <source>
        <dbReference type="PIRSR" id="PIRSR039102-3"/>
    </source>
</evidence>
<proteinExistence type="inferred from homology"/>
<keyword evidence="7 16" id="KW-0547">Nucleotide-binding</keyword>
<evidence type="ECO:0000256" key="3">
    <source>
        <dbReference type="ARBA" id="ARBA00010871"/>
    </source>
</evidence>